<dbReference type="Pfam" id="PF00067">
    <property type="entry name" value="p450"/>
    <property type="match status" value="1"/>
</dbReference>
<evidence type="ECO:0000256" key="2">
    <source>
        <dbReference type="ARBA" id="ARBA00010617"/>
    </source>
</evidence>
<dbReference type="Proteomes" id="UP000005237">
    <property type="component" value="Unassembled WGS sequence"/>
</dbReference>
<comment type="similarity">
    <text evidence="2 7">Belongs to the cytochrome P450 family.</text>
</comment>
<dbReference type="InterPro" id="IPR002401">
    <property type="entry name" value="Cyt_P450_E_grp-I"/>
</dbReference>
<keyword evidence="4 6" id="KW-0408">Iron</keyword>
<dbReference type="InterPro" id="IPR001128">
    <property type="entry name" value="Cyt_P450"/>
</dbReference>
<keyword evidence="9" id="KW-1185">Reference proteome</keyword>
<dbReference type="PRINTS" id="PR00385">
    <property type="entry name" value="P450"/>
</dbReference>
<dbReference type="GO" id="GO:0016705">
    <property type="term" value="F:oxidoreductase activity, acting on paired donors, with incorporation or reduction of molecular oxygen"/>
    <property type="evidence" value="ECO:0007669"/>
    <property type="project" value="InterPro"/>
</dbReference>
<organism evidence="8 9">
    <name type="scientific">Caenorhabditis japonica</name>
    <dbReference type="NCBI Taxonomy" id="281687"/>
    <lineage>
        <taxon>Eukaryota</taxon>
        <taxon>Metazoa</taxon>
        <taxon>Ecdysozoa</taxon>
        <taxon>Nematoda</taxon>
        <taxon>Chromadorea</taxon>
        <taxon>Rhabditida</taxon>
        <taxon>Rhabditina</taxon>
        <taxon>Rhabditomorpha</taxon>
        <taxon>Rhabditoidea</taxon>
        <taxon>Rhabditidae</taxon>
        <taxon>Peloderinae</taxon>
        <taxon>Caenorhabditis</taxon>
    </lineage>
</organism>
<dbReference type="InterPro" id="IPR017972">
    <property type="entry name" value="Cyt_P450_CS"/>
</dbReference>
<dbReference type="PANTHER" id="PTHR24291:SF146">
    <property type="entry name" value="CYTOCHROME P450"/>
    <property type="match status" value="1"/>
</dbReference>
<evidence type="ECO:0008006" key="10">
    <source>
        <dbReference type="Google" id="ProtNLM"/>
    </source>
</evidence>
<dbReference type="Gene3D" id="1.10.630.10">
    <property type="entry name" value="Cytochrome P450"/>
    <property type="match status" value="1"/>
</dbReference>
<dbReference type="InterPro" id="IPR036396">
    <property type="entry name" value="Cyt_P450_sf"/>
</dbReference>
<dbReference type="SUPFAM" id="SSF48264">
    <property type="entry name" value="Cytochrome P450"/>
    <property type="match status" value="1"/>
</dbReference>
<dbReference type="InterPro" id="IPR050196">
    <property type="entry name" value="Cytochrome_P450_Monoox"/>
</dbReference>
<proteinExistence type="inferred from homology"/>
<evidence type="ECO:0000256" key="5">
    <source>
        <dbReference type="ARBA" id="ARBA00023033"/>
    </source>
</evidence>
<dbReference type="OMA" id="MEARNTC"/>
<sequence>MQQEGKLSDEDIREEVDTFMFEGHDTTASGMAFTIWWLGQYPEYQKKVHDEIDEVFGDDADRLPTNDDIKKLVYLEKCVKEALRLFPSVPLIARKLTADLSIPHPIFKSVNLPQGLTVVAAPLGAARDPREFERPEEFFPDHFDAERVARRNPYAYVPFSAGPRNCIGQKFAILEEKTVLSWIFRRFEVKSVERWPEGRPVPELILRPYDGVKMILKNRRKL</sequence>
<evidence type="ECO:0000256" key="1">
    <source>
        <dbReference type="ARBA" id="ARBA00001971"/>
    </source>
</evidence>
<keyword evidence="5 7" id="KW-0503">Monooxygenase</keyword>
<keyword evidence="7" id="KW-0560">Oxidoreductase</keyword>
<dbReference type="PRINTS" id="PR00463">
    <property type="entry name" value="EP450I"/>
</dbReference>
<evidence type="ECO:0000256" key="4">
    <source>
        <dbReference type="ARBA" id="ARBA00023004"/>
    </source>
</evidence>
<evidence type="ECO:0000256" key="3">
    <source>
        <dbReference type="ARBA" id="ARBA00022617"/>
    </source>
</evidence>
<dbReference type="PANTHER" id="PTHR24291">
    <property type="entry name" value="CYTOCHROME P450 FAMILY 4"/>
    <property type="match status" value="1"/>
</dbReference>
<dbReference type="PROSITE" id="PS00086">
    <property type="entry name" value="CYTOCHROME_P450"/>
    <property type="match status" value="1"/>
</dbReference>
<dbReference type="GO" id="GO:0020037">
    <property type="term" value="F:heme binding"/>
    <property type="evidence" value="ECO:0007669"/>
    <property type="project" value="InterPro"/>
</dbReference>
<reference evidence="8" key="2">
    <citation type="submission" date="2022-06" db="UniProtKB">
        <authorList>
            <consortium name="EnsemblMetazoa"/>
        </authorList>
    </citation>
    <scope>IDENTIFICATION</scope>
    <source>
        <strain evidence="8">DF5081</strain>
    </source>
</reference>
<name>A0A8R1HSF2_CAEJA</name>
<keyword evidence="3 6" id="KW-0349">Heme</keyword>
<keyword evidence="6 7" id="KW-0479">Metal-binding</keyword>
<dbReference type="GO" id="GO:0005506">
    <property type="term" value="F:iron ion binding"/>
    <property type="evidence" value="ECO:0007669"/>
    <property type="project" value="InterPro"/>
</dbReference>
<evidence type="ECO:0000256" key="6">
    <source>
        <dbReference type="PIRSR" id="PIRSR602401-1"/>
    </source>
</evidence>
<dbReference type="GO" id="GO:0004497">
    <property type="term" value="F:monooxygenase activity"/>
    <property type="evidence" value="ECO:0007669"/>
    <property type="project" value="UniProtKB-KW"/>
</dbReference>
<protein>
    <recommendedName>
        <fullName evidence="10">Cytochrome P450</fullName>
    </recommendedName>
</protein>
<comment type="cofactor">
    <cofactor evidence="1 6">
        <name>heme</name>
        <dbReference type="ChEBI" id="CHEBI:30413"/>
    </cofactor>
</comment>
<dbReference type="EnsemblMetazoa" id="CJA05864.1">
    <property type="protein sequence ID" value="CJA05864.1"/>
    <property type="gene ID" value="WBGene00125068"/>
</dbReference>
<dbReference type="AlphaFoldDB" id="A0A8R1HSF2"/>
<evidence type="ECO:0000313" key="9">
    <source>
        <dbReference type="Proteomes" id="UP000005237"/>
    </source>
</evidence>
<reference evidence="9" key="1">
    <citation type="submission" date="2010-08" db="EMBL/GenBank/DDBJ databases">
        <authorList>
            <consortium name="Caenorhabditis japonica Sequencing Consortium"/>
            <person name="Wilson R.K."/>
        </authorList>
    </citation>
    <scope>NUCLEOTIDE SEQUENCE [LARGE SCALE GENOMIC DNA]</scope>
    <source>
        <strain evidence="9">DF5081</strain>
    </source>
</reference>
<evidence type="ECO:0000313" key="8">
    <source>
        <dbReference type="EnsemblMetazoa" id="CJA05864.1"/>
    </source>
</evidence>
<accession>A0A8R1HSF2</accession>
<feature type="binding site" description="axial binding residue" evidence="6">
    <location>
        <position position="166"/>
    </location>
    <ligand>
        <name>heme</name>
        <dbReference type="ChEBI" id="CHEBI:30413"/>
    </ligand>
    <ligandPart>
        <name>Fe</name>
        <dbReference type="ChEBI" id="CHEBI:18248"/>
    </ligandPart>
</feature>
<evidence type="ECO:0000256" key="7">
    <source>
        <dbReference type="RuleBase" id="RU000461"/>
    </source>
</evidence>